<feature type="domain" description="Transposase IS4-like" evidence="1">
    <location>
        <begin position="112"/>
        <end position="263"/>
    </location>
</feature>
<dbReference type="Proteomes" id="UP001160499">
    <property type="component" value="Unassembled WGS sequence"/>
</dbReference>
<dbReference type="InterPro" id="IPR002559">
    <property type="entry name" value="Transposase_11"/>
</dbReference>
<dbReference type="EMBL" id="JARXVH010000023">
    <property type="protein sequence ID" value="MDH6221559.1"/>
    <property type="molecule type" value="Genomic_DNA"/>
</dbReference>
<evidence type="ECO:0000313" key="3">
    <source>
        <dbReference type="EMBL" id="MDH6221559.1"/>
    </source>
</evidence>
<evidence type="ECO:0000259" key="1">
    <source>
        <dbReference type="Pfam" id="PF01609"/>
    </source>
</evidence>
<accession>A0ABT6LZ32</accession>
<evidence type="ECO:0000259" key="2">
    <source>
        <dbReference type="Pfam" id="PF13340"/>
    </source>
</evidence>
<dbReference type="Pfam" id="PF01609">
    <property type="entry name" value="DDE_Tnp_1"/>
    <property type="match status" value="1"/>
</dbReference>
<dbReference type="InterPro" id="IPR025161">
    <property type="entry name" value="IS402-like_dom"/>
</dbReference>
<name>A0ABT6LZ32_9ACTN</name>
<keyword evidence="4" id="KW-1185">Reference proteome</keyword>
<dbReference type="Pfam" id="PF13340">
    <property type="entry name" value="DUF4096"/>
    <property type="match status" value="1"/>
</dbReference>
<protein>
    <submittedName>
        <fullName evidence="3">Transposase</fullName>
    </submittedName>
</protein>
<proteinExistence type="predicted"/>
<comment type="caution">
    <text evidence="3">The sequence shown here is derived from an EMBL/GenBank/DDBJ whole genome shotgun (WGS) entry which is preliminary data.</text>
</comment>
<sequence>MITLRRERAQPYPCDLPDARWALIEPTLTAWRKARLDRRPTGQPAKVDLRDVFDAILYVNRTGIPWKYLPHDFPSHGTVYAYYAAWRDEGIFAQLNYDLTGLARVKEGRKPEPTASVIDTQSVKTSSNVPLASQGTDAARKIVGRKRGILTDTIGLILAVTVTAASLSENTLGIRLLDQAKSKYPTLSKSWADTGFKNAVVEHGARLGIDVEVVNRNPDARGFHVVKRRWVVERSIGWIMMHRRLVRDYETLTASSEAMIHIASIDNLARRITDETIPTWRGTY</sequence>
<organism evidence="3 4">
    <name type="scientific">Streptomyces pseudovenezuelae</name>
    <dbReference type="NCBI Taxonomy" id="67350"/>
    <lineage>
        <taxon>Bacteria</taxon>
        <taxon>Bacillati</taxon>
        <taxon>Actinomycetota</taxon>
        <taxon>Actinomycetes</taxon>
        <taxon>Kitasatosporales</taxon>
        <taxon>Streptomycetaceae</taxon>
        <taxon>Streptomyces</taxon>
        <taxon>Streptomyces aurantiacus group</taxon>
    </lineage>
</organism>
<dbReference type="NCBIfam" id="NF033580">
    <property type="entry name" value="transpos_IS5_3"/>
    <property type="match status" value="1"/>
</dbReference>
<evidence type="ECO:0000313" key="4">
    <source>
        <dbReference type="Proteomes" id="UP001160499"/>
    </source>
</evidence>
<dbReference type="PANTHER" id="PTHR30007">
    <property type="entry name" value="PHP DOMAIN PROTEIN"/>
    <property type="match status" value="1"/>
</dbReference>
<feature type="domain" description="Insertion element IS402-like" evidence="2">
    <location>
        <begin position="16"/>
        <end position="95"/>
    </location>
</feature>
<gene>
    <name evidence="3" type="ORF">M2283_008906</name>
</gene>
<dbReference type="PANTHER" id="PTHR30007:SF0">
    <property type="entry name" value="TRANSPOSASE"/>
    <property type="match status" value="1"/>
</dbReference>
<reference evidence="3 4" key="1">
    <citation type="submission" date="2023-04" db="EMBL/GenBank/DDBJ databases">
        <title>Forest soil microbial communities from Buena Vista Peninsula, Colon Province, Panama.</title>
        <authorList>
            <person name="Bouskill N."/>
        </authorList>
    </citation>
    <scope>NUCLEOTIDE SEQUENCE [LARGE SCALE GENOMIC DNA]</scope>
    <source>
        <strain evidence="3 4">GGS1</strain>
    </source>
</reference>